<evidence type="ECO:0000313" key="2">
    <source>
        <dbReference type="EMBL" id="OGM78338.1"/>
    </source>
</evidence>
<accession>A0A1F8CRE8</accession>
<sequence>MKDAPATLTVSPADSDSVAEEKMAKRRRIIAAVKLVKSQVGIHPQRLLKMRLKLEERYQGAEKNKTPFETILDWPDPDQN</sequence>
<dbReference type="AlphaFoldDB" id="A0A1F8CRE8"/>
<dbReference type="Proteomes" id="UP000179241">
    <property type="component" value="Unassembled WGS sequence"/>
</dbReference>
<name>A0A1F8CRE8_9BACT</name>
<evidence type="ECO:0000256" key="1">
    <source>
        <dbReference type="SAM" id="MobiDB-lite"/>
    </source>
</evidence>
<evidence type="ECO:0000313" key="3">
    <source>
        <dbReference type="Proteomes" id="UP000179241"/>
    </source>
</evidence>
<dbReference type="EMBL" id="MGHU01000002">
    <property type="protein sequence ID" value="OGM78338.1"/>
    <property type="molecule type" value="Genomic_DNA"/>
</dbReference>
<organism evidence="2 3">
    <name type="scientific">Candidatus Woesebacteria bacterium RIFOXYA1_FULL_43_9</name>
    <dbReference type="NCBI Taxonomy" id="1802534"/>
    <lineage>
        <taxon>Bacteria</taxon>
        <taxon>Candidatus Woeseibacteriota</taxon>
    </lineage>
</organism>
<protein>
    <submittedName>
        <fullName evidence="2">Uncharacterized protein</fullName>
    </submittedName>
</protein>
<reference evidence="2 3" key="1">
    <citation type="journal article" date="2016" name="Nat. Commun.">
        <title>Thousands of microbial genomes shed light on interconnected biogeochemical processes in an aquifer system.</title>
        <authorList>
            <person name="Anantharaman K."/>
            <person name="Brown C.T."/>
            <person name="Hug L.A."/>
            <person name="Sharon I."/>
            <person name="Castelle C.J."/>
            <person name="Probst A.J."/>
            <person name="Thomas B.C."/>
            <person name="Singh A."/>
            <person name="Wilkins M.J."/>
            <person name="Karaoz U."/>
            <person name="Brodie E.L."/>
            <person name="Williams K.H."/>
            <person name="Hubbard S.S."/>
            <person name="Banfield J.F."/>
        </authorList>
    </citation>
    <scope>NUCLEOTIDE SEQUENCE [LARGE SCALE GENOMIC DNA]</scope>
</reference>
<gene>
    <name evidence="2" type="ORF">A2188_01685</name>
</gene>
<feature type="region of interest" description="Disordered" evidence="1">
    <location>
        <begin position="1"/>
        <end position="20"/>
    </location>
</feature>
<comment type="caution">
    <text evidence="2">The sequence shown here is derived from an EMBL/GenBank/DDBJ whole genome shotgun (WGS) entry which is preliminary data.</text>
</comment>
<proteinExistence type="predicted"/>